<keyword evidence="1" id="KW-0175">Coiled coil</keyword>
<reference evidence="2 3" key="1">
    <citation type="submission" date="2016-03" db="EMBL/GenBank/DDBJ databases">
        <title>Complete genome sequence of Pedobacter cryoconitis PAMC 27485.</title>
        <authorList>
            <person name="Lee J."/>
            <person name="Kim O.-S."/>
        </authorList>
    </citation>
    <scope>NUCLEOTIDE SEQUENCE [LARGE SCALE GENOMIC DNA]</scope>
    <source>
        <strain evidence="2 3">PAMC 27485</strain>
    </source>
</reference>
<name>A0A127VGW4_9SPHI</name>
<dbReference type="AlphaFoldDB" id="A0A127VGW4"/>
<sequence length="111" mass="13633">MLFYFIIYIFVYMNRLLEIFRNKYFLSTAAFAVWMLFFDKNDMLSQYEYRAEVHKLQEEKDFYEKQTAQVKKDLNELNTNLNTAEKFAREKYFMKKDNEDVFVIIKATPKD</sequence>
<dbReference type="Pfam" id="PF04977">
    <property type="entry name" value="DivIC"/>
    <property type="match status" value="1"/>
</dbReference>
<accession>A0A127VGW4</accession>
<keyword evidence="3" id="KW-1185">Reference proteome</keyword>
<gene>
    <name evidence="2" type="ORF">AY601_3547</name>
</gene>
<dbReference type="InterPro" id="IPR007060">
    <property type="entry name" value="FtsL/DivIC"/>
</dbReference>
<dbReference type="EMBL" id="CP014504">
    <property type="protein sequence ID" value="AMQ00411.1"/>
    <property type="molecule type" value="Genomic_DNA"/>
</dbReference>
<dbReference type="PATRIC" id="fig|188932.3.peg.3689"/>
<evidence type="ECO:0000313" key="2">
    <source>
        <dbReference type="EMBL" id="AMQ00411.1"/>
    </source>
</evidence>
<protein>
    <submittedName>
        <fullName evidence="2">Septum formation initiator</fullName>
    </submittedName>
</protein>
<evidence type="ECO:0000313" key="3">
    <source>
        <dbReference type="Proteomes" id="UP000071561"/>
    </source>
</evidence>
<feature type="coiled-coil region" evidence="1">
    <location>
        <begin position="46"/>
        <end position="80"/>
    </location>
</feature>
<dbReference type="Proteomes" id="UP000071561">
    <property type="component" value="Chromosome"/>
</dbReference>
<dbReference type="KEGG" id="pcm:AY601_3547"/>
<proteinExistence type="predicted"/>
<organism evidence="2 3">
    <name type="scientific">Pedobacter cryoconitis</name>
    <dbReference type="NCBI Taxonomy" id="188932"/>
    <lineage>
        <taxon>Bacteria</taxon>
        <taxon>Pseudomonadati</taxon>
        <taxon>Bacteroidota</taxon>
        <taxon>Sphingobacteriia</taxon>
        <taxon>Sphingobacteriales</taxon>
        <taxon>Sphingobacteriaceae</taxon>
        <taxon>Pedobacter</taxon>
    </lineage>
</organism>
<evidence type="ECO:0000256" key="1">
    <source>
        <dbReference type="SAM" id="Coils"/>
    </source>
</evidence>